<dbReference type="EMBL" id="CP108473">
    <property type="protein sequence ID" value="WUS21558.1"/>
    <property type="molecule type" value="Genomic_DNA"/>
</dbReference>
<evidence type="ECO:0000313" key="2">
    <source>
        <dbReference type="EMBL" id="WUS21558.1"/>
    </source>
</evidence>
<protein>
    <submittedName>
        <fullName evidence="2">Acyl-CoA carboxylase subunit epsilon</fullName>
    </submittedName>
</protein>
<dbReference type="Proteomes" id="UP001432292">
    <property type="component" value="Chromosome"/>
</dbReference>
<evidence type="ECO:0000256" key="1">
    <source>
        <dbReference type="SAM" id="MobiDB-lite"/>
    </source>
</evidence>
<reference evidence="2" key="1">
    <citation type="submission" date="2022-10" db="EMBL/GenBank/DDBJ databases">
        <title>The complete genomes of actinobacterial strains from the NBC collection.</title>
        <authorList>
            <person name="Joergensen T.S."/>
            <person name="Alvarez Arevalo M."/>
            <person name="Sterndorff E.B."/>
            <person name="Faurdal D."/>
            <person name="Vuksanovic O."/>
            <person name="Mourched A.-S."/>
            <person name="Charusanti P."/>
            <person name="Shaw S."/>
            <person name="Blin K."/>
            <person name="Weber T."/>
        </authorList>
    </citation>
    <scope>NUCLEOTIDE SEQUENCE</scope>
    <source>
        <strain evidence="2">NBC_01256</strain>
    </source>
</reference>
<feature type="region of interest" description="Disordered" evidence="1">
    <location>
        <begin position="34"/>
        <end position="66"/>
    </location>
</feature>
<gene>
    <name evidence="2" type="ORF">OG727_04180</name>
</gene>
<dbReference type="RefSeq" id="WP_159473934.1">
    <property type="nucleotide sequence ID" value="NZ_BAAATH010000002.1"/>
</dbReference>
<dbReference type="Pfam" id="PF13822">
    <property type="entry name" value="ACC_epsilon"/>
    <property type="match status" value="1"/>
</dbReference>
<proteinExistence type="predicted"/>
<keyword evidence="3" id="KW-1185">Reference proteome</keyword>
<dbReference type="GeneID" id="96639935"/>
<dbReference type="InterPro" id="IPR032716">
    <property type="entry name" value="ACC_epsilon"/>
</dbReference>
<sequence>MANDIRFTVVRGRPDEAELAAVTAVLLAVLRTGEAAGPGAGEPPVPRAGWGRAHRPRRAPVGWSTP</sequence>
<accession>A0ABZ1VFG1</accession>
<evidence type="ECO:0000313" key="3">
    <source>
        <dbReference type="Proteomes" id="UP001432292"/>
    </source>
</evidence>
<organism evidence="2 3">
    <name type="scientific">Streptomyces caniferus</name>
    <dbReference type="NCBI Taxonomy" id="285557"/>
    <lineage>
        <taxon>Bacteria</taxon>
        <taxon>Bacillati</taxon>
        <taxon>Actinomycetota</taxon>
        <taxon>Actinomycetes</taxon>
        <taxon>Kitasatosporales</taxon>
        <taxon>Streptomycetaceae</taxon>
        <taxon>Streptomyces</taxon>
    </lineage>
</organism>
<name>A0ABZ1VFG1_9ACTN</name>